<keyword evidence="1" id="KW-1133">Transmembrane helix</keyword>
<dbReference type="EMBL" id="CP047591">
    <property type="protein sequence ID" value="QHI71723.1"/>
    <property type="molecule type" value="Genomic_DNA"/>
</dbReference>
<dbReference type="Proteomes" id="UP000463883">
    <property type="component" value="Chromosome"/>
</dbReference>
<dbReference type="InterPro" id="IPR038750">
    <property type="entry name" value="YczE/YyaS-like"/>
</dbReference>
<sequence length="228" mass="25024">MKIFYTRLLRLIWGLFLYSLGIVVTLNAHIGYAPWEVFHVGLAKTTGISIGTASIMTGVVIGLIAVLLGEKIGLGTILNMVLIGVFLDMIIGFQIIPVLNNFPLGIMMLIIGLFIITLASYFYIGSAFGAGPRDSLMVALTRITGLPIGVCRGIIELLAVFIGWRLGGMLGIGTILSAFLIGFCVQVTFKLLKFDATEVEHETLDRTYKMLFRNKKEQPDDEEMPGNY</sequence>
<keyword evidence="1" id="KW-0812">Transmembrane</keyword>
<dbReference type="PANTHER" id="PTHR40078:SF1">
    <property type="entry name" value="INTEGRAL MEMBRANE PROTEIN"/>
    <property type="match status" value="1"/>
</dbReference>
<evidence type="ECO:0008006" key="4">
    <source>
        <dbReference type="Google" id="ProtNLM"/>
    </source>
</evidence>
<feature type="transmembrane region" description="Helical" evidence="1">
    <location>
        <begin position="161"/>
        <end position="185"/>
    </location>
</feature>
<dbReference type="Pfam" id="PF19700">
    <property type="entry name" value="DUF6198"/>
    <property type="match status" value="1"/>
</dbReference>
<name>A0A6P1MF15_9FIRM</name>
<evidence type="ECO:0000256" key="1">
    <source>
        <dbReference type="SAM" id="Phobius"/>
    </source>
</evidence>
<organism evidence="2 3">
    <name type="scientific">Aminipila terrae</name>
    <dbReference type="NCBI Taxonomy" id="2697030"/>
    <lineage>
        <taxon>Bacteria</taxon>
        <taxon>Bacillati</taxon>
        <taxon>Bacillota</taxon>
        <taxon>Clostridia</taxon>
        <taxon>Peptostreptococcales</taxon>
        <taxon>Anaerovoracaceae</taxon>
        <taxon>Aminipila</taxon>
    </lineage>
</organism>
<dbReference type="RefSeq" id="WP_162361497.1">
    <property type="nucleotide sequence ID" value="NZ_CP047591.1"/>
</dbReference>
<reference evidence="2 3" key="1">
    <citation type="submission" date="2020-01" db="EMBL/GenBank/DDBJ databases">
        <title>Genomic analysis of Aminipila sp. CBA3637.</title>
        <authorList>
            <person name="Kim Y.B."/>
            <person name="Roh S.W."/>
        </authorList>
    </citation>
    <scope>NUCLEOTIDE SEQUENCE [LARGE SCALE GENOMIC DNA]</scope>
    <source>
        <strain evidence="2 3">CBA3637</strain>
    </source>
</reference>
<accession>A0A6P1MF15</accession>
<feature type="transmembrane region" description="Helical" evidence="1">
    <location>
        <begin position="102"/>
        <end position="124"/>
    </location>
</feature>
<feature type="transmembrane region" description="Helical" evidence="1">
    <location>
        <begin position="12"/>
        <end position="35"/>
    </location>
</feature>
<keyword evidence="3" id="KW-1185">Reference proteome</keyword>
<feature type="transmembrane region" description="Helical" evidence="1">
    <location>
        <begin position="76"/>
        <end position="96"/>
    </location>
</feature>
<evidence type="ECO:0000313" key="2">
    <source>
        <dbReference type="EMBL" id="QHI71723.1"/>
    </source>
</evidence>
<evidence type="ECO:0000313" key="3">
    <source>
        <dbReference type="Proteomes" id="UP000463883"/>
    </source>
</evidence>
<feature type="transmembrane region" description="Helical" evidence="1">
    <location>
        <begin position="136"/>
        <end position="155"/>
    </location>
</feature>
<dbReference type="AlphaFoldDB" id="A0A6P1MF15"/>
<keyword evidence="1" id="KW-0472">Membrane</keyword>
<proteinExistence type="predicted"/>
<protein>
    <recommendedName>
        <fullName evidence="4">YitT family protein</fullName>
    </recommendedName>
</protein>
<gene>
    <name evidence="2" type="ORF">Ami3637_04385</name>
</gene>
<dbReference type="PANTHER" id="PTHR40078">
    <property type="entry name" value="INTEGRAL MEMBRANE PROTEIN-RELATED"/>
    <property type="match status" value="1"/>
</dbReference>
<dbReference type="KEGG" id="amic:Ami3637_04385"/>
<feature type="transmembrane region" description="Helical" evidence="1">
    <location>
        <begin position="47"/>
        <end position="69"/>
    </location>
</feature>